<organism evidence="2 3">
    <name type="scientific">Lolium multiflorum</name>
    <name type="common">Italian ryegrass</name>
    <name type="synonym">Lolium perenne subsp. multiflorum</name>
    <dbReference type="NCBI Taxonomy" id="4521"/>
    <lineage>
        <taxon>Eukaryota</taxon>
        <taxon>Viridiplantae</taxon>
        <taxon>Streptophyta</taxon>
        <taxon>Embryophyta</taxon>
        <taxon>Tracheophyta</taxon>
        <taxon>Spermatophyta</taxon>
        <taxon>Magnoliopsida</taxon>
        <taxon>Liliopsida</taxon>
        <taxon>Poales</taxon>
        <taxon>Poaceae</taxon>
        <taxon>BOP clade</taxon>
        <taxon>Pooideae</taxon>
        <taxon>Poodae</taxon>
        <taxon>Poeae</taxon>
        <taxon>Poeae Chloroplast Group 2 (Poeae type)</taxon>
        <taxon>Loliodinae</taxon>
        <taxon>Loliinae</taxon>
        <taxon>Lolium</taxon>
    </lineage>
</organism>
<dbReference type="EMBL" id="JAUUTY010000006">
    <property type="protein sequence ID" value="KAK1618281.1"/>
    <property type="molecule type" value="Genomic_DNA"/>
</dbReference>
<dbReference type="Proteomes" id="UP001231189">
    <property type="component" value="Unassembled WGS sequence"/>
</dbReference>
<keyword evidence="3" id="KW-1185">Reference proteome</keyword>
<protein>
    <submittedName>
        <fullName evidence="2">Uncharacterized protein</fullName>
    </submittedName>
</protein>
<reference evidence="2" key="1">
    <citation type="submission" date="2023-07" db="EMBL/GenBank/DDBJ databases">
        <title>A chromosome-level genome assembly of Lolium multiflorum.</title>
        <authorList>
            <person name="Chen Y."/>
            <person name="Copetti D."/>
            <person name="Kolliker R."/>
            <person name="Studer B."/>
        </authorList>
    </citation>
    <scope>NUCLEOTIDE SEQUENCE</scope>
    <source>
        <strain evidence="2">02402/16</strain>
        <tissue evidence="2">Leaf</tissue>
    </source>
</reference>
<dbReference type="PANTHER" id="PTHR33026:SF7">
    <property type="entry name" value="OS03G0100275 PROTEIN"/>
    <property type="match status" value="1"/>
</dbReference>
<feature type="region of interest" description="Disordered" evidence="1">
    <location>
        <begin position="342"/>
        <end position="385"/>
    </location>
</feature>
<proteinExistence type="predicted"/>
<dbReference type="AlphaFoldDB" id="A0AAD8RCW4"/>
<sequence length="406" mass="45916">MSSEEIEGQLSGGTGSTILPRYLWGRNNLRLKNPTGLRKNWPRWTKVPAPSSGQASGVNLATYTRGAWKGSDVKEAEIDWLYRSRRIPEGVSYRIPGKELEPTPEPAPASPPSRNTVFYLSCYVSFMEAFIGHLPTIDTFARFYNLRINSIQDKKLPNPKPPVQCGACIITPRQASHFYRFSGLESCRTWQQTFFYVKNTDAVDLINLPAYAPGAPSRANWRFNPKETHVETNRIIRFMRDLNKNSGICSDDIIRAFVSRRVLPLQCRVHKIGQMGGRRDPTRITSFGLSKSDVVLKAKKICQTEMLADWPWGLQPLSRNRSPSSEAVDRFPRILEEVPESFTGKRHLDKEDPDPYVVGNKNKMGPTHSRRPGNPPVQNPNIASDTDDDIVVLEVYLLRESGLFAE</sequence>
<accession>A0AAD8RCW4</accession>
<evidence type="ECO:0000313" key="3">
    <source>
        <dbReference type="Proteomes" id="UP001231189"/>
    </source>
</evidence>
<evidence type="ECO:0000313" key="2">
    <source>
        <dbReference type="EMBL" id="KAK1618281.1"/>
    </source>
</evidence>
<comment type="caution">
    <text evidence="2">The sequence shown here is derived from an EMBL/GenBank/DDBJ whole genome shotgun (WGS) entry which is preliminary data.</text>
</comment>
<dbReference type="PANTHER" id="PTHR33026">
    <property type="entry name" value="OS06G0360600 PROTEIN"/>
    <property type="match status" value="1"/>
</dbReference>
<evidence type="ECO:0000256" key="1">
    <source>
        <dbReference type="SAM" id="MobiDB-lite"/>
    </source>
</evidence>
<name>A0AAD8RCW4_LOLMU</name>
<gene>
    <name evidence="2" type="ORF">QYE76_023798</name>
</gene>